<evidence type="ECO:0000313" key="3">
    <source>
        <dbReference type="Proteomes" id="UP000673447"/>
    </source>
</evidence>
<feature type="transmembrane region" description="Helical" evidence="1">
    <location>
        <begin position="84"/>
        <end position="106"/>
    </location>
</feature>
<reference evidence="2" key="2">
    <citation type="submission" date="2021-03" db="EMBL/GenBank/DDBJ databases">
        <authorList>
            <person name="Cao W."/>
        </authorList>
    </citation>
    <scope>NUCLEOTIDE SEQUENCE</scope>
    <source>
        <strain evidence="2">110414</strain>
    </source>
</reference>
<keyword evidence="1" id="KW-0812">Transmembrane</keyword>
<organism evidence="2 3">
    <name type="scientific">Pseudoxanthomonas helianthi</name>
    <dbReference type="NCBI Taxonomy" id="1453541"/>
    <lineage>
        <taxon>Bacteria</taxon>
        <taxon>Pseudomonadati</taxon>
        <taxon>Pseudomonadota</taxon>
        <taxon>Gammaproteobacteria</taxon>
        <taxon>Lysobacterales</taxon>
        <taxon>Lysobacteraceae</taxon>
        <taxon>Pseudoxanthomonas</taxon>
    </lineage>
</organism>
<keyword evidence="1" id="KW-0472">Membrane</keyword>
<dbReference type="InterPro" id="IPR018750">
    <property type="entry name" value="DUF2306_membrane"/>
</dbReference>
<evidence type="ECO:0000256" key="1">
    <source>
        <dbReference type="SAM" id="Phobius"/>
    </source>
</evidence>
<dbReference type="RefSeq" id="WP_210536007.1">
    <property type="nucleotide sequence ID" value="NZ_JAGKTC010000001.1"/>
</dbReference>
<comment type="caution">
    <text evidence="2">The sequence shown here is derived from an EMBL/GenBank/DDBJ whole genome shotgun (WGS) entry which is preliminary data.</text>
</comment>
<reference evidence="2" key="1">
    <citation type="journal article" date="2016" name="Int. J. Syst. Evol. Microbiol.">
        <title>Pseudoxanthomonas helianthi sp. nov., isolated from roots of Jerusalem artichoke (Helianthus tuberosus).</title>
        <authorList>
            <person name="Kittiwongwattana C."/>
            <person name="Thawai C."/>
        </authorList>
    </citation>
    <scope>NUCLEOTIDE SEQUENCE</scope>
    <source>
        <strain evidence="2">110414</strain>
    </source>
</reference>
<evidence type="ECO:0000313" key="2">
    <source>
        <dbReference type="EMBL" id="MBP3984229.1"/>
    </source>
</evidence>
<accession>A0A940X411</accession>
<dbReference type="Proteomes" id="UP000673447">
    <property type="component" value="Unassembled WGS sequence"/>
</dbReference>
<proteinExistence type="predicted"/>
<feature type="transmembrane region" description="Helical" evidence="1">
    <location>
        <begin position="173"/>
        <end position="194"/>
    </location>
</feature>
<feature type="transmembrane region" description="Helical" evidence="1">
    <location>
        <begin position="144"/>
        <end position="161"/>
    </location>
</feature>
<keyword evidence="1" id="KW-1133">Transmembrane helix</keyword>
<dbReference type="Pfam" id="PF10067">
    <property type="entry name" value="DUF2306"/>
    <property type="match status" value="1"/>
</dbReference>
<feature type="transmembrane region" description="Helical" evidence="1">
    <location>
        <begin position="112"/>
        <end position="132"/>
    </location>
</feature>
<name>A0A940X411_9GAMM</name>
<feature type="transmembrane region" description="Helical" evidence="1">
    <location>
        <begin position="46"/>
        <end position="64"/>
    </location>
</feature>
<protein>
    <submittedName>
        <fullName evidence="2">DUF2306 domain-containing protein</fullName>
    </submittedName>
</protein>
<feature type="transmembrane region" description="Helical" evidence="1">
    <location>
        <begin position="7"/>
        <end position="26"/>
    </location>
</feature>
<dbReference type="AlphaFoldDB" id="A0A940X411"/>
<gene>
    <name evidence="2" type="ORF">J5837_07290</name>
</gene>
<keyword evidence="3" id="KW-1185">Reference proteome</keyword>
<sequence>MKRFVSACVYILALGVAAYAIWAYAFLPLGKLMGPEMRANFLAHRIGIYTHVFAATTALILGPFQFSGWLRRRHPWLHRMSGRVYLGVGVGVGGVAALYMSTFAYGGPVAKLGFATLAAAWLYTGFRAYRAIRAGAVAEHRRWIVRNFALSLAAVTLRIYLPLSGLSGIPFALAYPIVAWLCWVPNLLVAEWAFARRTALGAPVVASKALAPE</sequence>
<dbReference type="EMBL" id="JAGKTC010000001">
    <property type="protein sequence ID" value="MBP3984229.1"/>
    <property type="molecule type" value="Genomic_DNA"/>
</dbReference>